<dbReference type="EMBL" id="JAPJZH010000026">
    <property type="protein sequence ID" value="MDA4848649.1"/>
    <property type="molecule type" value="Genomic_DNA"/>
</dbReference>
<sequence>MTASVAIIPARGGSKRIPRKNIRRFRGRPIIAWSVEAALESGAFDEVMVSTDDEEIASVARSCGALVPFMRSAGTADDTATTSDVLLEVLDRYRASGREFAFGCCIYPTAPFMRSSDITDGKRRLAADGFDVIMPVAAFSYPIWRSLNRDPEGRLRMNFPENLNTRSQDLPPAFHDAGQWYWFKTDVFLRERVLLGPNTGSVVLPSTQVQDIDTEEDWTIAEWKHERIFG</sequence>
<dbReference type="EC" id="2.7.7.81" evidence="1"/>
<keyword evidence="1" id="KW-0548">Nucleotidyltransferase</keyword>
<keyword evidence="1" id="KW-0808">Transferase</keyword>
<dbReference type="InterPro" id="IPR050793">
    <property type="entry name" value="CMP-NeuNAc_synthase"/>
</dbReference>
<dbReference type="Gene3D" id="3.90.550.10">
    <property type="entry name" value="Spore Coat Polysaccharide Biosynthesis Protein SpsA, Chain A"/>
    <property type="match status" value="1"/>
</dbReference>
<evidence type="ECO:0000313" key="2">
    <source>
        <dbReference type="Proteomes" id="UP001148313"/>
    </source>
</evidence>
<keyword evidence="2" id="KW-1185">Reference proteome</keyword>
<dbReference type="PANTHER" id="PTHR21485:SF6">
    <property type="entry name" value="N-ACYLNEURAMINATE CYTIDYLYLTRANSFERASE-RELATED"/>
    <property type="match status" value="1"/>
</dbReference>
<accession>A0ABT4VVJ2</accession>
<dbReference type="NCBIfam" id="TIGR03584">
    <property type="entry name" value="PseF"/>
    <property type="match status" value="1"/>
</dbReference>
<dbReference type="RefSeq" id="WP_271092523.1">
    <property type="nucleotide sequence ID" value="NZ_JAPJZH010000026.1"/>
</dbReference>
<dbReference type="InterPro" id="IPR020039">
    <property type="entry name" value="PseF"/>
</dbReference>
<protein>
    <submittedName>
        <fullName evidence="1">Pseudaminic acid cytidylyltransferase</fullName>
        <ecNumber evidence="1">2.7.7.81</ecNumber>
    </submittedName>
</protein>
<dbReference type="CDD" id="cd02513">
    <property type="entry name" value="CMP-NeuAc_Synthase"/>
    <property type="match status" value="1"/>
</dbReference>
<reference evidence="1" key="1">
    <citation type="submission" date="2022-11" db="EMBL/GenBank/DDBJ databases">
        <title>Hoeflea poritis sp. nov., isolated from scleractinian coral Porites lutea.</title>
        <authorList>
            <person name="Zhang G."/>
            <person name="Wei Q."/>
            <person name="Cai L."/>
        </authorList>
    </citation>
    <scope>NUCLEOTIDE SEQUENCE</scope>
    <source>
        <strain evidence="1">E7-10</strain>
    </source>
</reference>
<name>A0ABT4VVJ2_9HYPH</name>
<dbReference type="PANTHER" id="PTHR21485">
    <property type="entry name" value="HAD SUPERFAMILY MEMBERS CMAS AND KDSC"/>
    <property type="match status" value="1"/>
</dbReference>
<dbReference type="InterPro" id="IPR029044">
    <property type="entry name" value="Nucleotide-diphossugar_trans"/>
</dbReference>
<dbReference type="InterPro" id="IPR003329">
    <property type="entry name" value="Cytidylyl_trans"/>
</dbReference>
<organism evidence="1 2">
    <name type="scientific">Hoeflea poritis</name>
    <dbReference type="NCBI Taxonomy" id="2993659"/>
    <lineage>
        <taxon>Bacteria</taxon>
        <taxon>Pseudomonadati</taxon>
        <taxon>Pseudomonadota</taxon>
        <taxon>Alphaproteobacteria</taxon>
        <taxon>Hyphomicrobiales</taxon>
        <taxon>Rhizobiaceae</taxon>
        <taxon>Hoeflea</taxon>
    </lineage>
</organism>
<proteinExistence type="predicted"/>
<dbReference type="SUPFAM" id="SSF53448">
    <property type="entry name" value="Nucleotide-diphospho-sugar transferases"/>
    <property type="match status" value="1"/>
</dbReference>
<evidence type="ECO:0000313" key="1">
    <source>
        <dbReference type="EMBL" id="MDA4848649.1"/>
    </source>
</evidence>
<gene>
    <name evidence="1" type="primary">pseF</name>
    <name evidence="1" type="ORF">OOZ53_25055</name>
</gene>
<dbReference type="Pfam" id="PF02348">
    <property type="entry name" value="CTP_transf_3"/>
    <property type="match status" value="1"/>
</dbReference>
<dbReference type="Proteomes" id="UP001148313">
    <property type="component" value="Unassembled WGS sequence"/>
</dbReference>
<comment type="caution">
    <text evidence="1">The sequence shown here is derived from an EMBL/GenBank/DDBJ whole genome shotgun (WGS) entry which is preliminary data.</text>
</comment>
<dbReference type="GO" id="GO:0016779">
    <property type="term" value="F:nucleotidyltransferase activity"/>
    <property type="evidence" value="ECO:0007669"/>
    <property type="project" value="UniProtKB-KW"/>
</dbReference>